<feature type="signal peptide" evidence="2">
    <location>
        <begin position="1"/>
        <end position="22"/>
    </location>
</feature>
<organism evidence="4 5">
    <name type="scientific">Hymenobacter cellulosivorans</name>
    <dbReference type="NCBI Taxonomy" id="2932249"/>
    <lineage>
        <taxon>Bacteria</taxon>
        <taxon>Pseudomonadati</taxon>
        <taxon>Bacteroidota</taxon>
        <taxon>Cytophagia</taxon>
        <taxon>Cytophagales</taxon>
        <taxon>Hymenobacteraceae</taxon>
        <taxon>Hymenobacter</taxon>
    </lineage>
</organism>
<dbReference type="InterPro" id="IPR001763">
    <property type="entry name" value="Rhodanese-like_dom"/>
</dbReference>
<evidence type="ECO:0000313" key="5">
    <source>
        <dbReference type="Proteomes" id="UP000831785"/>
    </source>
</evidence>
<dbReference type="SMART" id="SM00450">
    <property type="entry name" value="RHOD"/>
    <property type="match status" value="1"/>
</dbReference>
<dbReference type="CDD" id="cd00158">
    <property type="entry name" value="RHOD"/>
    <property type="match status" value="1"/>
</dbReference>
<evidence type="ECO:0000256" key="2">
    <source>
        <dbReference type="SAM" id="SignalP"/>
    </source>
</evidence>
<gene>
    <name evidence="4" type="ORF">MUN80_17175</name>
</gene>
<proteinExistence type="predicted"/>
<keyword evidence="2" id="KW-0732">Signal</keyword>
<evidence type="ECO:0000313" key="4">
    <source>
        <dbReference type="EMBL" id="UOQ51488.1"/>
    </source>
</evidence>
<accession>A0ABY4F4B7</accession>
<dbReference type="SUPFAM" id="SSF52821">
    <property type="entry name" value="Rhodanese/Cell cycle control phosphatase"/>
    <property type="match status" value="1"/>
</dbReference>
<dbReference type="InterPro" id="IPR050229">
    <property type="entry name" value="GlpE_sulfurtransferase"/>
</dbReference>
<dbReference type="Gene3D" id="3.40.250.10">
    <property type="entry name" value="Rhodanese-like domain"/>
    <property type="match status" value="1"/>
</dbReference>
<dbReference type="PROSITE" id="PS50206">
    <property type="entry name" value="RHODANESE_3"/>
    <property type="match status" value="1"/>
</dbReference>
<keyword evidence="5" id="KW-1185">Reference proteome</keyword>
<dbReference type="PANTHER" id="PTHR43031">
    <property type="entry name" value="FAD-DEPENDENT OXIDOREDUCTASE"/>
    <property type="match status" value="1"/>
</dbReference>
<name>A0ABY4F4B7_9BACT</name>
<feature type="chain" id="PRO_5046721571" evidence="2">
    <location>
        <begin position="23"/>
        <end position="150"/>
    </location>
</feature>
<dbReference type="InterPro" id="IPR036873">
    <property type="entry name" value="Rhodanese-like_dom_sf"/>
</dbReference>
<feature type="region of interest" description="Disordered" evidence="1">
    <location>
        <begin position="27"/>
        <end position="53"/>
    </location>
</feature>
<evidence type="ECO:0000259" key="3">
    <source>
        <dbReference type="PROSITE" id="PS50206"/>
    </source>
</evidence>
<dbReference type="EMBL" id="CP095049">
    <property type="protein sequence ID" value="UOQ51488.1"/>
    <property type="molecule type" value="Genomic_DNA"/>
</dbReference>
<sequence length="150" mass="15795">MLRPAFSAAVLCALLSASAAFAQTTPAGGNTQPITTGQQTAPTSTAPSRPITSPAETQKLLKKRNVVVLDVRTPEEFATGHLQGAQNLNFRDPNFPTQLASLDTTKTYVLYCASGNRSGKAAGLMQEKGFRKLVNAGAFKDLKAAGVKTE</sequence>
<dbReference type="RefSeq" id="WP_244714698.1">
    <property type="nucleotide sequence ID" value="NZ_CP095049.1"/>
</dbReference>
<dbReference type="PANTHER" id="PTHR43031:SF1">
    <property type="entry name" value="PYRIDINE NUCLEOTIDE-DISULPHIDE OXIDOREDUCTASE"/>
    <property type="match status" value="1"/>
</dbReference>
<reference evidence="4 5" key="1">
    <citation type="submission" date="2022-04" db="EMBL/GenBank/DDBJ databases">
        <title>Hymenobacter sp. isolated from the air.</title>
        <authorList>
            <person name="Won M."/>
            <person name="Lee C.-M."/>
            <person name="Woen H.-Y."/>
            <person name="Kwon S.-W."/>
        </authorList>
    </citation>
    <scope>NUCLEOTIDE SEQUENCE [LARGE SCALE GENOMIC DNA]</scope>
    <source>
        <strain evidence="5">5116 S-27</strain>
    </source>
</reference>
<evidence type="ECO:0000256" key="1">
    <source>
        <dbReference type="SAM" id="MobiDB-lite"/>
    </source>
</evidence>
<dbReference type="Pfam" id="PF00581">
    <property type="entry name" value="Rhodanese"/>
    <property type="match status" value="1"/>
</dbReference>
<dbReference type="Proteomes" id="UP000831785">
    <property type="component" value="Chromosome"/>
</dbReference>
<feature type="domain" description="Rhodanese" evidence="3">
    <location>
        <begin position="62"/>
        <end position="147"/>
    </location>
</feature>
<protein>
    <submittedName>
        <fullName evidence="4">Rhodanese-like domain-containing protein</fullName>
    </submittedName>
</protein>